<dbReference type="Gene3D" id="3.40.140.10">
    <property type="entry name" value="Cytidine Deaminase, domain 2"/>
    <property type="match status" value="1"/>
</dbReference>
<comment type="caution">
    <text evidence="12">The sequence shown here is derived from an EMBL/GenBank/DDBJ whole genome shotgun (WGS) entry which is preliminary data.</text>
</comment>
<evidence type="ECO:0000256" key="4">
    <source>
        <dbReference type="ARBA" id="ARBA00022763"/>
    </source>
</evidence>
<comment type="similarity">
    <text evidence="8">Belongs to the helicase family. DinG subfamily.</text>
</comment>
<gene>
    <name evidence="12" type="ORF">GFER_04235</name>
</gene>
<evidence type="ECO:0000256" key="2">
    <source>
        <dbReference type="ARBA" id="ARBA00022485"/>
    </source>
</evidence>
<dbReference type="RefSeq" id="WP_040096349.1">
    <property type="nucleotide sequence ID" value="NZ_JWJD01000001.1"/>
</dbReference>
<evidence type="ECO:0000313" key="12">
    <source>
        <dbReference type="EMBL" id="KIH77846.1"/>
    </source>
</evidence>
<dbReference type="Pfam" id="PF04002">
    <property type="entry name" value="RadC"/>
    <property type="match status" value="1"/>
</dbReference>
<keyword evidence="13" id="KW-1185">Reference proteome</keyword>
<keyword evidence="6" id="KW-0067">ATP-binding</keyword>
<dbReference type="InterPro" id="IPR020891">
    <property type="entry name" value="UPF0758_CS"/>
</dbReference>
<keyword evidence="4" id="KW-0227">DNA damage</keyword>
<dbReference type="PROSITE" id="PS51193">
    <property type="entry name" value="HELICASE_ATP_BIND_2"/>
    <property type="match status" value="1"/>
</dbReference>
<comment type="cofactor">
    <cofactor evidence="1">
        <name>[4Fe-4S] cluster</name>
        <dbReference type="ChEBI" id="CHEBI:49883"/>
    </cofactor>
</comment>
<keyword evidence="2" id="KW-0408">Iron</keyword>
<dbReference type="GO" id="GO:0016818">
    <property type="term" value="F:hydrolase activity, acting on acid anhydrides, in phosphorus-containing anhydrides"/>
    <property type="evidence" value="ECO:0007669"/>
    <property type="project" value="InterPro"/>
</dbReference>
<evidence type="ECO:0000256" key="10">
    <source>
        <dbReference type="ARBA" id="ARBA00048954"/>
    </source>
</evidence>
<feature type="domain" description="Helicase ATP-binding" evidence="11">
    <location>
        <begin position="132"/>
        <end position="409"/>
    </location>
</feature>
<dbReference type="PANTHER" id="PTHR11472">
    <property type="entry name" value="DNA REPAIR DEAD HELICASE RAD3/XP-D SUBFAMILY MEMBER"/>
    <property type="match status" value="1"/>
</dbReference>
<dbReference type="Proteomes" id="UP000035068">
    <property type="component" value="Unassembled WGS sequence"/>
</dbReference>
<dbReference type="Gene3D" id="3.40.50.300">
    <property type="entry name" value="P-loop containing nucleotide triphosphate hydrolases"/>
    <property type="match status" value="2"/>
</dbReference>
<keyword evidence="5" id="KW-0378">Hydrolase</keyword>
<evidence type="ECO:0000313" key="13">
    <source>
        <dbReference type="Proteomes" id="UP000035068"/>
    </source>
</evidence>
<dbReference type="InterPro" id="IPR014013">
    <property type="entry name" value="Helic_SF1/SF2_ATP-bd_DinG/Rad3"/>
</dbReference>
<keyword evidence="2" id="KW-0479">Metal-binding</keyword>
<dbReference type="InterPro" id="IPR045028">
    <property type="entry name" value="DinG/Rad3-like"/>
</dbReference>
<dbReference type="InterPro" id="IPR027417">
    <property type="entry name" value="P-loop_NTPase"/>
</dbReference>
<evidence type="ECO:0000259" key="11">
    <source>
        <dbReference type="PROSITE" id="PS51193"/>
    </source>
</evidence>
<evidence type="ECO:0000256" key="8">
    <source>
        <dbReference type="ARBA" id="ARBA00038058"/>
    </source>
</evidence>
<dbReference type="EMBL" id="JWJD01000001">
    <property type="protein sequence ID" value="KIH77846.1"/>
    <property type="molecule type" value="Genomic_DNA"/>
</dbReference>
<reference evidence="12 13" key="1">
    <citation type="submission" date="2014-12" db="EMBL/GenBank/DDBJ databases">
        <title>Genomes of Geoalkalibacter ferrihydriticus and Geoalkalibacter subterraneus, two haloalkaliphilic metal-reducing members of the Geobacteraceae.</title>
        <authorList>
            <person name="Badalamenti J.P."/>
            <person name="Torres C.I."/>
            <person name="Krajmalnik-Brown R."/>
            <person name="Bond D.R."/>
        </authorList>
    </citation>
    <scope>NUCLEOTIDE SEQUENCE [LARGE SCALE GENOMIC DNA]</scope>
    <source>
        <strain evidence="12 13">DSM 17813</strain>
    </source>
</reference>
<proteinExistence type="inferred from homology"/>
<sequence length="847" mass="93684">MEQFFTSGAQALMRRAIAEAHGNEVFFLGHTDEARRVVHVEVLARGNAQAVPAILAACSFGDVVIHNHPSGRLQPSAADIDIASHLGGLGVGFYIVDNPVTDLYRVVEAFAAPRRQHLDPARIAAILGTDGVVARTLAGWEERPEQLRMAFAVGEAFNQDQIALIEAGTGTGKSLAYLVPAILWALANEERVVISTNTINLQEQLIRKDIPFLQRATGLEIRAVLVKGRGNYLCLRRTEGAVAEPGLFDDAEGGELQAILTWAQTTRDGSREELSFIPRDTVWDEVRCELDQCARVRCPHYGRCFFHRARRAAAAADLLVVNHALLLSDLALRRQTDNYSAAAVLPPFERIILDEAHHLEDVATQHFSSQITRFTFSRLLGRLQHPRKPDKGLLSRFVAMLARELPDTEDVLYRDLYGRVENLLAGRQALLDEAIATLDEAGRALAADAGREIRSGEEFKVRLIETFTQGALWADLARDIRTLARNSAALAGQLRALLKACGALSEEVADKLLAPLVDLRGCTARLEAVAADLALFTDEDPQSCAWFEVTRRRIGFGEAIVTRLCRSPLEVAESLKEAVYERFRTLVMTSATLAVGDSFAYFRTRTGLDAVAEQRRRELLLPSPFDYSRQTLVAVPTDLPEPGRPGFAEEVRDMVERCVLAADGRTFVLFTAYSLLRRVHGELAPILGARGYQCLRQGEVNRHKLLKQFAADPTSVLFATDSFWEGVDVPGRALEQVIITRLPFRVPTEPVLEARAEAIAARGGDPFMTYTVPQAVIRFKQGFGRLIRHREDRGVVLILDSRVVKKGYGRIFLRSLPEARLLTAPRTEVAAEIAQFFNPVSSIEPAT</sequence>
<protein>
    <recommendedName>
        <fullName evidence="9">DNA 5'-3' helicase</fullName>
        <ecNumber evidence="9">5.6.2.3</ecNumber>
    </recommendedName>
</protein>
<dbReference type="SMART" id="SM00488">
    <property type="entry name" value="DEXDc2"/>
    <property type="match status" value="1"/>
</dbReference>
<evidence type="ECO:0000256" key="1">
    <source>
        <dbReference type="ARBA" id="ARBA00001966"/>
    </source>
</evidence>
<dbReference type="Pfam" id="PF13307">
    <property type="entry name" value="Helicase_C_2"/>
    <property type="match status" value="1"/>
</dbReference>
<evidence type="ECO:0000256" key="6">
    <source>
        <dbReference type="ARBA" id="ARBA00022840"/>
    </source>
</evidence>
<dbReference type="GO" id="GO:0003676">
    <property type="term" value="F:nucleic acid binding"/>
    <property type="evidence" value="ECO:0007669"/>
    <property type="project" value="InterPro"/>
</dbReference>
<keyword evidence="3" id="KW-0547">Nucleotide-binding</keyword>
<evidence type="ECO:0000256" key="9">
    <source>
        <dbReference type="ARBA" id="ARBA00044969"/>
    </source>
</evidence>
<dbReference type="InterPro" id="IPR011545">
    <property type="entry name" value="DEAD/DEAH_box_helicase_dom"/>
</dbReference>
<dbReference type="GO" id="GO:0051539">
    <property type="term" value="F:4 iron, 4 sulfur cluster binding"/>
    <property type="evidence" value="ECO:0007669"/>
    <property type="project" value="UniProtKB-KW"/>
</dbReference>
<dbReference type="PROSITE" id="PS01302">
    <property type="entry name" value="UPF0758"/>
    <property type="match status" value="1"/>
</dbReference>
<comment type="catalytic activity">
    <reaction evidence="10">
        <text>ATP + H2O = ADP + phosphate + H(+)</text>
        <dbReference type="Rhea" id="RHEA:13065"/>
        <dbReference type="ChEBI" id="CHEBI:15377"/>
        <dbReference type="ChEBI" id="CHEBI:15378"/>
        <dbReference type="ChEBI" id="CHEBI:30616"/>
        <dbReference type="ChEBI" id="CHEBI:43474"/>
        <dbReference type="ChEBI" id="CHEBI:456216"/>
        <dbReference type="EC" id="5.6.2.3"/>
    </reaction>
</comment>
<dbReference type="SMART" id="SM00491">
    <property type="entry name" value="HELICc2"/>
    <property type="match status" value="1"/>
</dbReference>
<keyword evidence="7" id="KW-0234">DNA repair</keyword>
<dbReference type="GO" id="GO:0006281">
    <property type="term" value="P:DNA repair"/>
    <property type="evidence" value="ECO:0007669"/>
    <property type="project" value="UniProtKB-KW"/>
</dbReference>
<dbReference type="Pfam" id="PF00270">
    <property type="entry name" value="DEAD"/>
    <property type="match status" value="1"/>
</dbReference>
<keyword evidence="2" id="KW-0411">Iron-sulfur</keyword>
<dbReference type="SUPFAM" id="SSF52540">
    <property type="entry name" value="P-loop containing nucleoside triphosphate hydrolases"/>
    <property type="match status" value="2"/>
</dbReference>
<dbReference type="InterPro" id="IPR025657">
    <property type="entry name" value="RadC_JAB"/>
</dbReference>
<dbReference type="InterPro" id="IPR014001">
    <property type="entry name" value="Helicase_ATP-bd"/>
</dbReference>
<evidence type="ECO:0000256" key="5">
    <source>
        <dbReference type="ARBA" id="ARBA00022801"/>
    </source>
</evidence>
<dbReference type="GO" id="GO:0043139">
    <property type="term" value="F:5'-3' DNA helicase activity"/>
    <property type="evidence" value="ECO:0007669"/>
    <property type="project" value="UniProtKB-EC"/>
</dbReference>
<accession>A0A0C2HL95</accession>
<dbReference type="InterPro" id="IPR006554">
    <property type="entry name" value="Helicase-like_DEXD_c2"/>
</dbReference>
<name>A0A0C2HL95_9BACT</name>
<dbReference type="FunFam" id="3.40.50.300:FF:000437">
    <property type="entry name" value="ATP-dependent DNA helicase DinG"/>
    <property type="match status" value="1"/>
</dbReference>
<keyword evidence="12" id="KW-0347">Helicase</keyword>
<dbReference type="InterPro" id="IPR006555">
    <property type="entry name" value="ATP-dep_Helicase_C"/>
</dbReference>
<dbReference type="AlphaFoldDB" id="A0A0C2HL95"/>
<organism evidence="12 13">
    <name type="scientific">Geoalkalibacter ferrihydriticus DSM 17813</name>
    <dbReference type="NCBI Taxonomy" id="1121915"/>
    <lineage>
        <taxon>Bacteria</taxon>
        <taxon>Pseudomonadati</taxon>
        <taxon>Thermodesulfobacteriota</taxon>
        <taxon>Desulfuromonadia</taxon>
        <taxon>Desulfuromonadales</taxon>
        <taxon>Geoalkalibacteraceae</taxon>
        <taxon>Geoalkalibacter</taxon>
    </lineage>
</organism>
<keyword evidence="2" id="KW-0004">4Fe-4S</keyword>
<dbReference type="SMART" id="SM00487">
    <property type="entry name" value="DEXDc"/>
    <property type="match status" value="1"/>
</dbReference>
<dbReference type="GO" id="GO:0005524">
    <property type="term" value="F:ATP binding"/>
    <property type="evidence" value="ECO:0007669"/>
    <property type="project" value="UniProtKB-KW"/>
</dbReference>
<dbReference type="EC" id="5.6.2.3" evidence="9"/>
<dbReference type="PANTHER" id="PTHR11472:SF34">
    <property type="entry name" value="REGULATOR OF TELOMERE ELONGATION HELICASE 1"/>
    <property type="match status" value="1"/>
</dbReference>
<evidence type="ECO:0000256" key="7">
    <source>
        <dbReference type="ARBA" id="ARBA00023204"/>
    </source>
</evidence>
<evidence type="ECO:0000256" key="3">
    <source>
        <dbReference type="ARBA" id="ARBA00022741"/>
    </source>
</evidence>